<feature type="domain" description="KIND" evidence="15">
    <location>
        <begin position="90"/>
        <end position="232"/>
    </location>
</feature>
<name>A0A922HTK0_DERFA</name>
<evidence type="ECO:0000256" key="10">
    <source>
        <dbReference type="ARBA" id="ARBA00023136"/>
    </source>
</evidence>
<evidence type="ECO:0000256" key="4">
    <source>
        <dbReference type="ARBA" id="ARBA00010956"/>
    </source>
</evidence>
<dbReference type="Pfam" id="PF16474">
    <property type="entry name" value="KIND"/>
    <property type="match status" value="1"/>
</dbReference>
<comment type="subcellular location">
    <subcellularLocation>
        <location evidence="3">Cell membrane</location>
        <topology evidence="3">Peripheral membrane protein</topology>
        <orientation evidence="3">Cytoplasmic side</orientation>
    </subcellularLocation>
    <subcellularLocation>
        <location evidence="2">Cytoplasm</location>
        <location evidence="2">Cytoskeleton</location>
    </subcellularLocation>
    <subcellularLocation>
        <location evidence="1">Cytoplasmic vesicle membrane</location>
        <topology evidence="1">Peripheral membrane protein</topology>
        <orientation evidence="1">Cytoplasmic side</orientation>
    </subcellularLocation>
</comment>
<keyword evidence="7" id="KW-0963">Cytoplasm</keyword>
<dbReference type="GO" id="GO:0051295">
    <property type="term" value="P:establishment of meiotic spindle localization"/>
    <property type="evidence" value="ECO:0007669"/>
    <property type="project" value="TreeGrafter"/>
</dbReference>
<dbReference type="GO" id="GO:0036089">
    <property type="term" value="P:cleavage furrow formation"/>
    <property type="evidence" value="ECO:0007669"/>
    <property type="project" value="TreeGrafter"/>
</dbReference>
<dbReference type="GO" id="GO:0040038">
    <property type="term" value="P:polar body extrusion after meiotic divisions"/>
    <property type="evidence" value="ECO:0007669"/>
    <property type="project" value="TreeGrafter"/>
</dbReference>
<feature type="region of interest" description="Disordered" evidence="14">
    <location>
        <begin position="809"/>
        <end position="833"/>
    </location>
</feature>
<dbReference type="GO" id="GO:0030041">
    <property type="term" value="P:actin filament polymerization"/>
    <property type="evidence" value="ECO:0007669"/>
    <property type="project" value="TreeGrafter"/>
</dbReference>
<keyword evidence="10" id="KW-0472">Membrane</keyword>
<evidence type="ECO:0000256" key="13">
    <source>
        <dbReference type="ARBA" id="ARBA00023329"/>
    </source>
</evidence>
<keyword evidence="8" id="KW-0677">Repeat</keyword>
<gene>
    <name evidence="16" type="primary">SPIRE2_2</name>
    <name evidence="16" type="ORF">DERF_012485</name>
</gene>
<evidence type="ECO:0000313" key="17">
    <source>
        <dbReference type="Proteomes" id="UP000790347"/>
    </source>
</evidence>
<evidence type="ECO:0000256" key="3">
    <source>
        <dbReference type="ARBA" id="ARBA00004413"/>
    </source>
</evidence>
<feature type="region of interest" description="Disordered" evidence="14">
    <location>
        <begin position="173"/>
        <end position="194"/>
    </location>
</feature>
<reference evidence="16" key="1">
    <citation type="submission" date="2013-05" db="EMBL/GenBank/DDBJ databases">
        <authorList>
            <person name="Yim A.K.Y."/>
            <person name="Chan T.F."/>
            <person name="Ji K.M."/>
            <person name="Liu X.Y."/>
            <person name="Zhou J.W."/>
            <person name="Li R.Q."/>
            <person name="Yang K.Y."/>
            <person name="Li J."/>
            <person name="Li M."/>
            <person name="Law P.T.W."/>
            <person name="Wu Y.L."/>
            <person name="Cai Z.L."/>
            <person name="Qin H."/>
            <person name="Bao Y."/>
            <person name="Leung R.K.K."/>
            <person name="Ng P.K.S."/>
            <person name="Zou J."/>
            <person name="Zhong X.J."/>
            <person name="Ran P.X."/>
            <person name="Zhong N.S."/>
            <person name="Liu Z.G."/>
            <person name="Tsui S.K.W."/>
        </authorList>
    </citation>
    <scope>NUCLEOTIDE SEQUENCE</scope>
    <source>
        <strain evidence="16">Derf</strain>
        <tissue evidence="16">Whole organism</tissue>
    </source>
</reference>
<evidence type="ECO:0000256" key="1">
    <source>
        <dbReference type="ARBA" id="ARBA00004180"/>
    </source>
</evidence>
<evidence type="ECO:0000313" key="16">
    <source>
        <dbReference type="EMBL" id="KAH9501652.1"/>
    </source>
</evidence>
<sequence>MTTTTIGTSTSMPIITTAIKPSQQSSNKYHSHNNKQQLSTITSSSLILPSTPTNSLPISSKTPISTAKSLSLSSSTPPSSLSSSTLIINSLNFIMNTFQCNINQEQAWALIYQSTKTLNELLMQFERRNGTKINGCELLLRKLTSFSQILFDHHGNVCNSTWTVSIDNRAKVMPTTNNNNNNNKNNNAETDEDDDNDILLFTKNDDKRLMNESINGLIASLATIIYSALEWNWKRCQLSSNQQKNNNDDDEEEEEEELDLEESLELLMLSMIRGSEHKDLVDEGYIDAMEESCLNWVLVKCEQHYQTLIQSSEKNATIEMLLTKNQLGADYYYRTVCKMMIDEAVKLSKLVNQFYDHNGPDDQRQQHLNKLFASSDLSPSSYQQLDTESLKIWAQTWIKVMSELRFGVRLRPVPLHDDHVHNDDESKSKEQKLTPKNDELLRHIENIRENLRKAANHNDDESEPSSLRSLPVMFTQESIAEKLKNLKPPSERRNLPKSSKFVQNYEPCLHDRLMTAIHNYDQSQLRPTRTEIKPDVRKLYLLERQQRHTWQRQKHCKSLWNIYGVDNADDNLIEKTSTIKRKMYSPDTCKPISRTSNYSSKAVSRSLTSSIRPALSLSHLIMNDSTMAFHKPKINQYQQQQPLQQVTNKKKRLSLKENNIHHQILIRTSTPKFHNNNVDTKQSSSFDMNNCSTNFEMNNYRNSIHSNGILQSSVLCNSYENLLVTNNTSSNWNDDNNDNDDDFFCKSICHHYPCKNRSSLHIKQTEQLSYIDDDDQQQPPPTPLLDRNPLLRRSFIRKPLPATYAMSKSFHNHHHHHQHPQQQQQLQRSRCSSFSVLPKPSDRLTTNIDCSNYVGDPLSTTTTNSDFLGFRSFMRKSPFRSSLSLVWTKIFGSPKENLQPEESSSDKLKQD</sequence>
<dbReference type="GO" id="GO:0048193">
    <property type="term" value="P:Golgi vesicle transport"/>
    <property type="evidence" value="ECO:0007669"/>
    <property type="project" value="TreeGrafter"/>
</dbReference>
<organism evidence="16 17">
    <name type="scientific">Dermatophagoides farinae</name>
    <name type="common">American house dust mite</name>
    <dbReference type="NCBI Taxonomy" id="6954"/>
    <lineage>
        <taxon>Eukaryota</taxon>
        <taxon>Metazoa</taxon>
        <taxon>Ecdysozoa</taxon>
        <taxon>Arthropoda</taxon>
        <taxon>Chelicerata</taxon>
        <taxon>Arachnida</taxon>
        <taxon>Acari</taxon>
        <taxon>Acariformes</taxon>
        <taxon>Sarcoptiformes</taxon>
        <taxon>Astigmata</taxon>
        <taxon>Psoroptidia</taxon>
        <taxon>Analgoidea</taxon>
        <taxon>Pyroglyphidae</taxon>
        <taxon>Dermatophagoidinae</taxon>
        <taxon>Dermatophagoides</taxon>
    </lineage>
</organism>
<dbReference type="GO" id="GO:0008017">
    <property type="term" value="F:microtubule binding"/>
    <property type="evidence" value="ECO:0007669"/>
    <property type="project" value="TreeGrafter"/>
</dbReference>
<feature type="region of interest" description="Disordered" evidence="14">
    <location>
        <begin position="771"/>
        <end position="790"/>
    </location>
</feature>
<dbReference type="Proteomes" id="UP000790347">
    <property type="component" value="Unassembled WGS sequence"/>
</dbReference>
<evidence type="ECO:0000256" key="5">
    <source>
        <dbReference type="ARBA" id="ARBA00022448"/>
    </source>
</evidence>
<dbReference type="GO" id="GO:0051639">
    <property type="term" value="P:actin filament network formation"/>
    <property type="evidence" value="ECO:0007669"/>
    <property type="project" value="TreeGrafter"/>
</dbReference>
<proteinExistence type="inferred from homology"/>
<comment type="caution">
    <text evidence="16">The sequence shown here is derived from an EMBL/GenBank/DDBJ whole genome shotgun (WGS) entry which is preliminary data.</text>
</comment>
<dbReference type="GO" id="GO:0045010">
    <property type="term" value="P:actin nucleation"/>
    <property type="evidence" value="ECO:0007669"/>
    <property type="project" value="InterPro"/>
</dbReference>
<dbReference type="InterPro" id="IPR029901">
    <property type="entry name" value="Spire"/>
</dbReference>
<keyword evidence="9" id="KW-0653">Protein transport</keyword>
<keyword evidence="11" id="KW-0009">Actin-binding</keyword>
<dbReference type="GO" id="GO:0005938">
    <property type="term" value="C:cell cortex"/>
    <property type="evidence" value="ECO:0007669"/>
    <property type="project" value="TreeGrafter"/>
</dbReference>
<evidence type="ECO:0000256" key="12">
    <source>
        <dbReference type="ARBA" id="ARBA00023212"/>
    </source>
</evidence>
<reference evidence="16" key="2">
    <citation type="journal article" date="2022" name="Res Sq">
        <title>Comparative Genomics Reveals Insights into the Divergent Evolution of Astigmatic Mites and Household Pest Adaptations.</title>
        <authorList>
            <person name="Xiong Q."/>
            <person name="Wan A.T.-Y."/>
            <person name="Liu X.-Y."/>
            <person name="Fung C.S.-H."/>
            <person name="Xiao X."/>
            <person name="Malainual N."/>
            <person name="Hou J."/>
            <person name="Wang L."/>
            <person name="Wang M."/>
            <person name="Yang K."/>
            <person name="Cui Y."/>
            <person name="Leung E."/>
            <person name="Nong W."/>
            <person name="Shin S.-K."/>
            <person name="Au S."/>
            <person name="Jeong K.Y."/>
            <person name="Chew F.T."/>
            <person name="Hui J."/>
            <person name="Leung T.F."/>
            <person name="Tungtrongchitr A."/>
            <person name="Zhong N."/>
            <person name="Liu Z."/>
            <person name="Tsui S."/>
        </authorList>
    </citation>
    <scope>NUCLEOTIDE SEQUENCE</scope>
    <source>
        <strain evidence="16">Derf</strain>
        <tissue evidence="16">Whole organism</tissue>
    </source>
</reference>
<evidence type="ECO:0000256" key="7">
    <source>
        <dbReference type="ARBA" id="ARBA00022490"/>
    </source>
</evidence>
<dbReference type="GO" id="GO:0003779">
    <property type="term" value="F:actin binding"/>
    <property type="evidence" value="ECO:0007669"/>
    <property type="project" value="InterPro"/>
</dbReference>
<dbReference type="Gene3D" id="1.10.510.10">
    <property type="entry name" value="Transferase(Phosphotransferase) domain 1"/>
    <property type="match status" value="2"/>
</dbReference>
<comment type="similarity">
    <text evidence="4">Belongs to the spire family.</text>
</comment>
<dbReference type="PANTHER" id="PTHR21345:SF9">
    <property type="entry name" value="KIND DOMAIN-CONTAINING PROTEIN"/>
    <property type="match status" value="1"/>
</dbReference>
<evidence type="ECO:0000256" key="8">
    <source>
        <dbReference type="ARBA" id="ARBA00022737"/>
    </source>
</evidence>
<dbReference type="PANTHER" id="PTHR21345">
    <property type="entry name" value="SPIRE"/>
    <property type="match status" value="1"/>
</dbReference>
<accession>A0A922HTK0</accession>
<evidence type="ECO:0000256" key="6">
    <source>
        <dbReference type="ARBA" id="ARBA00022475"/>
    </source>
</evidence>
<feature type="compositionally biased region" description="Basic residues" evidence="14">
    <location>
        <begin position="810"/>
        <end position="819"/>
    </location>
</feature>
<feature type="region of interest" description="Disordered" evidence="14">
    <location>
        <begin position="415"/>
        <end position="436"/>
    </location>
</feature>
<keyword evidence="6" id="KW-1003">Cell membrane</keyword>
<evidence type="ECO:0000259" key="15">
    <source>
        <dbReference type="Pfam" id="PF16474"/>
    </source>
</evidence>
<feature type="compositionally biased region" description="Low complexity" evidence="14">
    <location>
        <begin position="175"/>
        <end position="188"/>
    </location>
</feature>
<evidence type="ECO:0000256" key="9">
    <source>
        <dbReference type="ARBA" id="ARBA00022927"/>
    </source>
</evidence>
<evidence type="ECO:0000256" key="11">
    <source>
        <dbReference type="ARBA" id="ARBA00023203"/>
    </source>
</evidence>
<evidence type="ECO:0000256" key="2">
    <source>
        <dbReference type="ARBA" id="ARBA00004245"/>
    </source>
</evidence>
<keyword evidence="17" id="KW-1185">Reference proteome</keyword>
<protein>
    <submittedName>
        <fullName evidence="16">Actin binding</fullName>
    </submittedName>
</protein>
<evidence type="ECO:0000256" key="14">
    <source>
        <dbReference type="SAM" id="MobiDB-lite"/>
    </source>
</evidence>
<keyword evidence="12" id="KW-0206">Cytoskeleton</keyword>
<dbReference type="InterPro" id="IPR011019">
    <property type="entry name" value="KIND_dom"/>
</dbReference>
<dbReference type="EMBL" id="ASGP02000006">
    <property type="protein sequence ID" value="KAH9501652.1"/>
    <property type="molecule type" value="Genomic_DNA"/>
</dbReference>
<keyword evidence="13" id="KW-0968">Cytoplasmic vesicle</keyword>
<dbReference type="GO" id="GO:0030659">
    <property type="term" value="C:cytoplasmic vesicle membrane"/>
    <property type="evidence" value="ECO:0007669"/>
    <property type="project" value="TreeGrafter"/>
</dbReference>
<dbReference type="AlphaFoldDB" id="A0A922HTK0"/>
<keyword evidence="5" id="KW-0813">Transport</keyword>